<organism evidence="5 7">
    <name type="scientific">Brevibacterium aurantiacum</name>
    <dbReference type="NCBI Taxonomy" id="273384"/>
    <lineage>
        <taxon>Bacteria</taxon>
        <taxon>Bacillati</taxon>
        <taxon>Actinomycetota</taxon>
        <taxon>Actinomycetes</taxon>
        <taxon>Micrococcales</taxon>
        <taxon>Brevibacteriaceae</taxon>
        <taxon>Brevibacterium</taxon>
    </lineage>
</organism>
<sequence length="272" mass="29451">MPTIRPFRSKTARVATASERTLPSYTAGQVEMPLRIIGSQEAMEHETYWSEHSHPTHELLWREAGVGTVTIDQRTWTITPPLGMWIPAGVRHSGWTPAGVVVYAAQFSLDNPLVSDRPTAIAITPLLRLLLDRLQHTDPGTSSYSLTEAMILDITTPADNELLLHMPSNPLIAPIANAIIEGPADASSLQDWARKLGISGRTITRAFEAETGLGFGRWATTARVQHAVSMISLGGEVDEAAAGVGYRSVSAFTTAFKRITGTTPGQFRPSAN</sequence>
<dbReference type="PANTHER" id="PTHR11019">
    <property type="entry name" value="HTH-TYPE TRANSCRIPTIONAL REGULATOR NIMR"/>
    <property type="match status" value="1"/>
</dbReference>
<accession>A0A1D7W0W2</accession>
<keyword evidence="3" id="KW-0804">Transcription</keyword>
<evidence type="ECO:0000259" key="4">
    <source>
        <dbReference type="PROSITE" id="PS01124"/>
    </source>
</evidence>
<dbReference type="PRINTS" id="PR00032">
    <property type="entry name" value="HTHARAC"/>
</dbReference>
<dbReference type="InterPro" id="IPR014710">
    <property type="entry name" value="RmlC-like_jellyroll"/>
</dbReference>
<dbReference type="RefSeq" id="WP_069599618.1">
    <property type="nucleotide sequence ID" value="NZ_CP017150.1"/>
</dbReference>
<dbReference type="Pfam" id="PF02311">
    <property type="entry name" value="AraC_binding"/>
    <property type="match status" value="1"/>
</dbReference>
<dbReference type="PATRIC" id="fig|1703.10.peg.920"/>
<dbReference type="Proteomes" id="UP000094793">
    <property type="component" value="Chromosome"/>
</dbReference>
<dbReference type="InterPro" id="IPR009057">
    <property type="entry name" value="Homeodomain-like_sf"/>
</dbReference>
<protein>
    <submittedName>
        <fullName evidence="6">AraC family transcriptional regulator</fullName>
    </submittedName>
    <submittedName>
        <fullName evidence="5">Transcriptional regulator, AraC family</fullName>
    </submittedName>
</protein>
<dbReference type="PANTHER" id="PTHR11019:SF199">
    <property type="entry name" value="HTH-TYPE TRANSCRIPTIONAL REGULATOR NIMR"/>
    <property type="match status" value="1"/>
</dbReference>
<dbReference type="Pfam" id="PF12833">
    <property type="entry name" value="HTH_18"/>
    <property type="match status" value="1"/>
</dbReference>
<keyword evidence="2" id="KW-0238">DNA-binding</keyword>
<dbReference type="InterPro" id="IPR018060">
    <property type="entry name" value="HTH_AraC"/>
</dbReference>
<name>A0A1D7W0W2_BREAU</name>
<dbReference type="AlphaFoldDB" id="A0A1D7W0W2"/>
<feature type="domain" description="HTH araC/xylS-type" evidence="4">
    <location>
        <begin position="173"/>
        <end position="270"/>
    </location>
</feature>
<dbReference type="Gene3D" id="1.10.10.60">
    <property type="entry name" value="Homeodomain-like"/>
    <property type="match status" value="1"/>
</dbReference>
<reference evidence="7" key="2">
    <citation type="submission" date="2016-09" db="EMBL/GenBank/DDBJ databases">
        <title>Complete Genome Sequence of Brevibacterium linens SMQ-1335.</title>
        <authorList>
            <person name="de Melo A.G."/>
            <person name="Labrie S.J."/>
            <person name="Dumaresq J."/>
            <person name="Roberts R.J."/>
            <person name="Tremblay D.M."/>
            <person name="Moineau S."/>
        </authorList>
    </citation>
    <scope>NUCLEOTIDE SEQUENCE [LARGE SCALE GENOMIC DNA]</scope>
    <source>
        <strain evidence="7">SMQ-1335</strain>
    </source>
</reference>
<reference evidence="6 8" key="4">
    <citation type="submission" date="2019-01" db="EMBL/GenBank/DDBJ databases">
        <title>Comparative genomic analysis of Brevibacterium aurantiacum sheds light on its evolution and its adaptation to smear-ripened cheeses.</title>
        <authorList>
            <person name="Moineau S."/>
        </authorList>
    </citation>
    <scope>NUCLEOTIDE SEQUENCE [LARGE SCALE GENOMIC DNA]</scope>
    <source>
        <strain evidence="6 8">SMQ-1417</strain>
    </source>
</reference>
<dbReference type="GO" id="GO:0043565">
    <property type="term" value="F:sequence-specific DNA binding"/>
    <property type="evidence" value="ECO:0007669"/>
    <property type="project" value="InterPro"/>
</dbReference>
<dbReference type="KEGG" id="blin:BLSMQ_0898"/>
<evidence type="ECO:0000256" key="1">
    <source>
        <dbReference type="ARBA" id="ARBA00023015"/>
    </source>
</evidence>
<dbReference type="EMBL" id="CP017150">
    <property type="protein sequence ID" value="AOP52610.1"/>
    <property type="molecule type" value="Genomic_DNA"/>
</dbReference>
<dbReference type="Gene3D" id="2.60.120.10">
    <property type="entry name" value="Jelly Rolls"/>
    <property type="match status" value="1"/>
</dbReference>
<gene>
    <name evidence="5" type="ORF">BLSMQ_0898</name>
    <name evidence="6" type="ORF">CXR23_04595</name>
</gene>
<dbReference type="InterPro" id="IPR003313">
    <property type="entry name" value="AraC-bd"/>
</dbReference>
<dbReference type="EMBL" id="CP025330">
    <property type="protein sequence ID" value="AZT92508.1"/>
    <property type="molecule type" value="Genomic_DNA"/>
</dbReference>
<dbReference type="GO" id="GO:0003700">
    <property type="term" value="F:DNA-binding transcription factor activity"/>
    <property type="evidence" value="ECO:0007669"/>
    <property type="project" value="InterPro"/>
</dbReference>
<dbReference type="eggNOG" id="COG2207">
    <property type="taxonomic scope" value="Bacteria"/>
</dbReference>
<evidence type="ECO:0000313" key="7">
    <source>
        <dbReference type="Proteomes" id="UP000094793"/>
    </source>
</evidence>
<proteinExistence type="predicted"/>
<evidence type="ECO:0000313" key="5">
    <source>
        <dbReference type="EMBL" id="AOP52610.1"/>
    </source>
</evidence>
<dbReference type="PROSITE" id="PS00041">
    <property type="entry name" value="HTH_ARAC_FAMILY_1"/>
    <property type="match status" value="1"/>
</dbReference>
<keyword evidence="1" id="KW-0805">Transcription regulation</keyword>
<dbReference type="SUPFAM" id="SSF51182">
    <property type="entry name" value="RmlC-like cupins"/>
    <property type="match status" value="1"/>
</dbReference>
<evidence type="ECO:0000313" key="8">
    <source>
        <dbReference type="Proteomes" id="UP000283000"/>
    </source>
</evidence>
<dbReference type="SUPFAM" id="SSF46689">
    <property type="entry name" value="Homeodomain-like"/>
    <property type="match status" value="1"/>
</dbReference>
<dbReference type="Proteomes" id="UP000283000">
    <property type="component" value="Chromosome"/>
</dbReference>
<dbReference type="InterPro" id="IPR020449">
    <property type="entry name" value="Tscrpt_reg_AraC-type_HTH"/>
</dbReference>
<dbReference type="OrthoDB" id="2039152at2"/>
<dbReference type="PROSITE" id="PS01124">
    <property type="entry name" value="HTH_ARAC_FAMILY_2"/>
    <property type="match status" value="1"/>
</dbReference>
<dbReference type="InterPro" id="IPR018062">
    <property type="entry name" value="HTH_AraC-typ_CS"/>
</dbReference>
<reference evidence="5" key="1">
    <citation type="submission" date="2016-09" db="EMBL/GenBank/DDBJ databases">
        <title>Complete Genome Sequence of Brevibacterium aurantiacum SMQ-1335.</title>
        <authorList>
            <person name="de Melo A.G."/>
            <person name="Labrie S.J."/>
            <person name="Dumaresq J."/>
            <person name="Roberts R.J."/>
            <person name="Tremblay D.M."/>
            <person name="Moineau S."/>
        </authorList>
    </citation>
    <scope>NUCLEOTIDE SEQUENCE</scope>
    <source>
        <strain evidence="5">SMQ-1335</strain>
    </source>
</reference>
<evidence type="ECO:0000313" key="6">
    <source>
        <dbReference type="EMBL" id="AZT92508.1"/>
    </source>
</evidence>
<reference evidence="6 8" key="3">
    <citation type="submission" date="2017-12" db="EMBL/GenBank/DDBJ databases">
        <authorList>
            <person name="Levesque S."/>
        </authorList>
    </citation>
    <scope>NUCLEOTIDE SEQUENCE [LARGE SCALE GENOMIC DNA]</scope>
    <source>
        <strain evidence="6 8">SMQ-1417</strain>
    </source>
</reference>
<dbReference type="SMART" id="SM00342">
    <property type="entry name" value="HTH_ARAC"/>
    <property type="match status" value="1"/>
</dbReference>
<dbReference type="InterPro" id="IPR011051">
    <property type="entry name" value="RmlC_Cupin_sf"/>
</dbReference>
<evidence type="ECO:0000256" key="2">
    <source>
        <dbReference type="ARBA" id="ARBA00023125"/>
    </source>
</evidence>
<evidence type="ECO:0000256" key="3">
    <source>
        <dbReference type="ARBA" id="ARBA00023163"/>
    </source>
</evidence>